<feature type="transmembrane region" description="Helical" evidence="1">
    <location>
        <begin position="47"/>
        <end position="68"/>
    </location>
</feature>
<accession>A0ABD5PD09</accession>
<protein>
    <submittedName>
        <fullName evidence="2">Uncharacterized protein</fullName>
    </submittedName>
</protein>
<evidence type="ECO:0000256" key="1">
    <source>
        <dbReference type="SAM" id="Phobius"/>
    </source>
</evidence>
<evidence type="ECO:0000313" key="3">
    <source>
        <dbReference type="Proteomes" id="UP001595921"/>
    </source>
</evidence>
<comment type="caution">
    <text evidence="2">The sequence shown here is derived from an EMBL/GenBank/DDBJ whole genome shotgun (WGS) entry which is preliminary data.</text>
</comment>
<gene>
    <name evidence="2" type="ORF">ACFO0N_11775</name>
</gene>
<dbReference type="RefSeq" id="WP_267623597.1">
    <property type="nucleotide sequence ID" value="NZ_JAODIW010000008.1"/>
</dbReference>
<keyword evidence="1" id="KW-0472">Membrane</keyword>
<keyword evidence="1" id="KW-1133">Transmembrane helix</keyword>
<name>A0ABD5PD09_9EURY</name>
<dbReference type="Proteomes" id="UP001595921">
    <property type="component" value="Unassembled WGS sequence"/>
</dbReference>
<sequence length="124" mass="12908">MSTAGATESGVGLRTETLTPLHWAGIALAAISGVIHLWLGVSFFPSPFGVAFLVAAIGFFAGIAGVLVDVRRRALYALGVPFTAGQIVIWYAVNGLKLAPVDLVDKVAQLALVAVLLVLYSRSS</sequence>
<dbReference type="Pfam" id="PF24287">
    <property type="entry name" value="DUF7475"/>
    <property type="match status" value="1"/>
</dbReference>
<reference evidence="2 3" key="1">
    <citation type="journal article" date="2019" name="Int. J. Syst. Evol. Microbiol.">
        <title>The Global Catalogue of Microorganisms (GCM) 10K type strain sequencing project: providing services to taxonomists for standard genome sequencing and annotation.</title>
        <authorList>
            <consortium name="The Broad Institute Genomics Platform"/>
            <consortium name="The Broad Institute Genome Sequencing Center for Infectious Disease"/>
            <person name="Wu L."/>
            <person name="Ma J."/>
        </authorList>
    </citation>
    <scope>NUCLEOTIDE SEQUENCE [LARGE SCALE GENOMIC DNA]</scope>
    <source>
        <strain evidence="2 3">CGMCC 1.12553</strain>
    </source>
</reference>
<proteinExistence type="predicted"/>
<evidence type="ECO:0000313" key="2">
    <source>
        <dbReference type="EMBL" id="MFC4358619.1"/>
    </source>
</evidence>
<keyword evidence="1" id="KW-0812">Transmembrane</keyword>
<dbReference type="InterPro" id="IPR055898">
    <property type="entry name" value="DUF7475"/>
</dbReference>
<organism evidence="2 3">
    <name type="scientific">Halobium salinum</name>
    <dbReference type="NCBI Taxonomy" id="1364940"/>
    <lineage>
        <taxon>Archaea</taxon>
        <taxon>Methanobacteriati</taxon>
        <taxon>Methanobacteriota</taxon>
        <taxon>Stenosarchaea group</taxon>
        <taxon>Halobacteria</taxon>
        <taxon>Halobacteriales</taxon>
        <taxon>Haloferacaceae</taxon>
        <taxon>Halobium</taxon>
    </lineage>
</organism>
<feature type="transmembrane region" description="Helical" evidence="1">
    <location>
        <begin position="99"/>
        <end position="120"/>
    </location>
</feature>
<dbReference type="AlphaFoldDB" id="A0ABD5PD09"/>
<keyword evidence="3" id="KW-1185">Reference proteome</keyword>
<dbReference type="EMBL" id="JBHSDS010000006">
    <property type="protein sequence ID" value="MFC4358619.1"/>
    <property type="molecule type" value="Genomic_DNA"/>
</dbReference>
<feature type="transmembrane region" description="Helical" evidence="1">
    <location>
        <begin position="75"/>
        <end position="93"/>
    </location>
</feature>
<feature type="transmembrane region" description="Helical" evidence="1">
    <location>
        <begin position="21"/>
        <end position="41"/>
    </location>
</feature>